<dbReference type="GO" id="GO:0016853">
    <property type="term" value="F:isomerase activity"/>
    <property type="evidence" value="ECO:0007669"/>
    <property type="project" value="UniProtKB-KW"/>
</dbReference>
<dbReference type="Gene3D" id="3.20.20.150">
    <property type="entry name" value="Divalent-metal-dependent TIM barrel enzymes"/>
    <property type="match status" value="1"/>
</dbReference>
<dbReference type="OrthoDB" id="9801960at2"/>
<feature type="domain" description="Xylose isomerase-like TIM barrel" evidence="1">
    <location>
        <begin position="67"/>
        <end position="272"/>
    </location>
</feature>
<dbReference type="PANTHER" id="PTHR12110">
    <property type="entry name" value="HYDROXYPYRUVATE ISOMERASE"/>
    <property type="match status" value="1"/>
</dbReference>
<evidence type="ECO:0000259" key="1">
    <source>
        <dbReference type="Pfam" id="PF01261"/>
    </source>
</evidence>
<evidence type="ECO:0000313" key="3">
    <source>
        <dbReference type="Proteomes" id="UP000462760"/>
    </source>
</evidence>
<protein>
    <submittedName>
        <fullName evidence="2">Sugar phosphate isomerase/epimerase</fullName>
    </submittedName>
</protein>
<dbReference type="Pfam" id="PF01261">
    <property type="entry name" value="AP_endonuc_2"/>
    <property type="match status" value="1"/>
</dbReference>
<dbReference type="InterPro" id="IPR050312">
    <property type="entry name" value="IolE/XylAMocC-like"/>
</dbReference>
<dbReference type="SUPFAM" id="SSF51658">
    <property type="entry name" value="Xylose isomerase-like"/>
    <property type="match status" value="1"/>
</dbReference>
<keyword evidence="2" id="KW-0413">Isomerase</keyword>
<gene>
    <name evidence="2" type="ORF">FYJ27_04640</name>
</gene>
<reference evidence="2 3" key="1">
    <citation type="submission" date="2019-08" db="EMBL/GenBank/DDBJ databases">
        <title>In-depth cultivation of the pig gut microbiome towards novel bacterial diversity and tailored functional studies.</title>
        <authorList>
            <person name="Wylensek D."/>
            <person name="Hitch T.C.A."/>
            <person name="Clavel T."/>
        </authorList>
    </citation>
    <scope>NUCLEOTIDE SEQUENCE [LARGE SCALE GENOMIC DNA]</scope>
    <source>
        <strain evidence="2 3">Med78-601-WT-4W-RMD-3</strain>
    </source>
</reference>
<sequence length="282" mass="33605">MLFIFGSKGELNYMFYVIITLEKRCKKMEYKIVKCVNDPKKFSKEIFEDLNIGVEIQDFASPYLLDNDWEHRLEEYKKLTEDFKGILSLHGSFLDLNPSSPDKKVEEITWNRYMQSLNIAKELKAEHIVFHSQINPWLKDPRLKEARNKITNVFWEKVMDSLDNYDINIIIENVFDNDPEELAVLIDEIKQPNIKVCLDIGHANLSEETELKEWFDVLGDRIKYIHLHWNNKIFDEHNVPTDSNLKYFYSILKEYNICPIIALEYEVDNITEEVNRVREIFK</sequence>
<accession>A0A844FGE4</accession>
<dbReference type="Proteomes" id="UP000462760">
    <property type="component" value="Unassembled WGS sequence"/>
</dbReference>
<proteinExistence type="predicted"/>
<dbReference type="InterPro" id="IPR036237">
    <property type="entry name" value="Xyl_isomerase-like_sf"/>
</dbReference>
<organism evidence="2 3">
    <name type="scientific">Anaerosalibacter bizertensis</name>
    <dbReference type="NCBI Taxonomy" id="932217"/>
    <lineage>
        <taxon>Bacteria</taxon>
        <taxon>Bacillati</taxon>
        <taxon>Bacillota</taxon>
        <taxon>Tissierellia</taxon>
        <taxon>Tissierellales</taxon>
        <taxon>Sporanaerobacteraceae</taxon>
        <taxon>Anaerosalibacter</taxon>
    </lineage>
</organism>
<evidence type="ECO:0000313" key="2">
    <source>
        <dbReference type="EMBL" id="MSS43022.1"/>
    </source>
</evidence>
<dbReference type="EMBL" id="VULR01000005">
    <property type="protein sequence ID" value="MSS43022.1"/>
    <property type="molecule type" value="Genomic_DNA"/>
</dbReference>
<dbReference type="AlphaFoldDB" id="A0A844FGE4"/>
<comment type="caution">
    <text evidence="2">The sequence shown here is derived from an EMBL/GenBank/DDBJ whole genome shotgun (WGS) entry which is preliminary data.</text>
</comment>
<dbReference type="InterPro" id="IPR013022">
    <property type="entry name" value="Xyl_isomerase-like_TIM-brl"/>
</dbReference>
<dbReference type="PANTHER" id="PTHR12110:SF21">
    <property type="entry name" value="XYLOSE ISOMERASE-LIKE TIM BARREL DOMAIN-CONTAINING PROTEIN"/>
    <property type="match status" value="1"/>
</dbReference>
<name>A0A844FGE4_9FIRM</name>